<dbReference type="InterPro" id="IPR036736">
    <property type="entry name" value="ACP-like_sf"/>
</dbReference>
<dbReference type="SUPFAM" id="SSF47336">
    <property type="entry name" value="ACP-like"/>
    <property type="match status" value="1"/>
</dbReference>
<evidence type="ECO:0000259" key="1">
    <source>
        <dbReference type="PROSITE" id="PS50075"/>
    </source>
</evidence>
<comment type="caution">
    <text evidence="2">The sequence shown here is derived from an EMBL/GenBank/DDBJ whole genome shotgun (WGS) entry which is preliminary data.</text>
</comment>
<dbReference type="Pfam" id="PF00550">
    <property type="entry name" value="PP-binding"/>
    <property type="match status" value="1"/>
</dbReference>
<dbReference type="Proteomes" id="UP000248924">
    <property type="component" value="Unassembled WGS sequence"/>
</dbReference>
<dbReference type="RefSeq" id="WP_111212895.1">
    <property type="nucleotide sequence ID" value="NZ_POTY01000025.1"/>
</dbReference>
<dbReference type="PROSITE" id="PS50075">
    <property type="entry name" value="CARRIER"/>
    <property type="match status" value="1"/>
</dbReference>
<gene>
    <name evidence="2" type="ORF">C1I95_06730</name>
</gene>
<dbReference type="Gene3D" id="1.10.1200.10">
    <property type="entry name" value="ACP-like"/>
    <property type="match status" value="1"/>
</dbReference>
<sequence>MIAVLVDAFEEIGAADRTALGPACRIGDLDFDSLDAAEIFNKVSVAFDTDIEPRQVRNNWSDLTIAGLAAHFAEVIDQHRRLV</sequence>
<reference evidence="2 3" key="1">
    <citation type="submission" date="2018-01" db="EMBL/GenBank/DDBJ databases">
        <title>Draft genome sequence of Jishengella sp. NA12.</title>
        <authorList>
            <person name="Sahin N."/>
            <person name="Ay H."/>
            <person name="Saygin H."/>
        </authorList>
    </citation>
    <scope>NUCLEOTIDE SEQUENCE [LARGE SCALE GENOMIC DNA]</scope>
    <source>
        <strain evidence="2 3">NA12</strain>
    </source>
</reference>
<dbReference type="InterPro" id="IPR009081">
    <property type="entry name" value="PP-bd_ACP"/>
</dbReference>
<keyword evidence="3" id="KW-1185">Reference proteome</keyword>
<accession>A0A2W2F881</accession>
<dbReference type="AlphaFoldDB" id="A0A2W2F881"/>
<protein>
    <recommendedName>
        <fullName evidence="1">Carrier domain-containing protein</fullName>
    </recommendedName>
</protein>
<feature type="domain" description="Carrier" evidence="1">
    <location>
        <begin position="1"/>
        <end position="76"/>
    </location>
</feature>
<evidence type="ECO:0000313" key="3">
    <source>
        <dbReference type="Proteomes" id="UP000248924"/>
    </source>
</evidence>
<name>A0A2W2F881_9ACTN</name>
<proteinExistence type="predicted"/>
<organism evidence="2 3">
    <name type="scientific">Micromonospora craterilacus</name>
    <dbReference type="NCBI Taxonomy" id="1655439"/>
    <lineage>
        <taxon>Bacteria</taxon>
        <taxon>Bacillati</taxon>
        <taxon>Actinomycetota</taxon>
        <taxon>Actinomycetes</taxon>
        <taxon>Micromonosporales</taxon>
        <taxon>Micromonosporaceae</taxon>
        <taxon>Micromonospora</taxon>
    </lineage>
</organism>
<evidence type="ECO:0000313" key="2">
    <source>
        <dbReference type="EMBL" id="PZG21830.1"/>
    </source>
</evidence>
<dbReference type="EMBL" id="POTY01000025">
    <property type="protein sequence ID" value="PZG21830.1"/>
    <property type="molecule type" value="Genomic_DNA"/>
</dbReference>